<dbReference type="GO" id="GO:0016790">
    <property type="term" value="F:thiolester hydrolase activity"/>
    <property type="evidence" value="ECO:0007669"/>
    <property type="project" value="UniProtKB-ARBA"/>
</dbReference>
<dbReference type="EMBL" id="ADVL01000204">
    <property type="protein sequence ID" value="EFH12557.1"/>
    <property type="molecule type" value="Genomic_DNA"/>
</dbReference>
<dbReference type="AlphaFoldDB" id="D5RJG5"/>
<evidence type="ECO:0000313" key="2">
    <source>
        <dbReference type="EMBL" id="EFH12557.1"/>
    </source>
</evidence>
<dbReference type="InterPro" id="IPR029069">
    <property type="entry name" value="HotDog_dom_sf"/>
</dbReference>
<dbReference type="PANTHER" id="PTHR43240:SF20">
    <property type="entry name" value="MEDIUM_LONG-CHAIN ACYL-COA THIOESTERASE YIGI"/>
    <property type="match status" value="1"/>
</dbReference>
<sequence length="162" mass="17321">MLFRKAELRWRSACPSAGRAMAADTPPSGAGAAGWRLAPGNEFLDLVGPLWARKEGDGWAYGLQTKPHHANGRAIVHGGLLVTLADNALGMTVWEATGRQPAVTMQLNTHFLATAQPGDFIEARAEILRRTRSVVFVRGVLSVGDRPILAADGIWKLLNSGG</sequence>
<accession>D5RJG5</accession>
<evidence type="ECO:0000313" key="3">
    <source>
        <dbReference type="Proteomes" id="UP000005324"/>
    </source>
</evidence>
<dbReference type="CDD" id="cd03443">
    <property type="entry name" value="PaaI_thioesterase"/>
    <property type="match status" value="1"/>
</dbReference>
<dbReference type="InterPro" id="IPR006683">
    <property type="entry name" value="Thioestr_dom"/>
</dbReference>
<dbReference type="Pfam" id="PF03061">
    <property type="entry name" value="4HBT"/>
    <property type="match status" value="1"/>
</dbReference>
<name>D5RJG5_9PROT</name>
<protein>
    <submittedName>
        <fullName evidence="2">Thioesterase family protein</fullName>
    </submittedName>
</protein>
<dbReference type="PANTHER" id="PTHR43240">
    <property type="entry name" value="1,4-DIHYDROXY-2-NAPHTHOYL-COA THIOESTERASE 1"/>
    <property type="match status" value="1"/>
</dbReference>
<organism evidence="2 3">
    <name type="scientific">Pseudoroseomonas cervicalis ATCC 49957</name>
    <dbReference type="NCBI Taxonomy" id="525371"/>
    <lineage>
        <taxon>Bacteria</taxon>
        <taxon>Pseudomonadati</taxon>
        <taxon>Pseudomonadota</taxon>
        <taxon>Alphaproteobacteria</taxon>
        <taxon>Acetobacterales</taxon>
        <taxon>Roseomonadaceae</taxon>
        <taxon>Roseomonas</taxon>
    </lineage>
</organism>
<dbReference type="Gene3D" id="3.10.129.10">
    <property type="entry name" value="Hotdog Thioesterase"/>
    <property type="match status" value="1"/>
</dbReference>
<comment type="caution">
    <text evidence="2">The sequence shown here is derived from an EMBL/GenBank/DDBJ whole genome shotgun (WGS) entry which is preliminary data.</text>
</comment>
<evidence type="ECO:0000259" key="1">
    <source>
        <dbReference type="Pfam" id="PF03061"/>
    </source>
</evidence>
<keyword evidence="3" id="KW-1185">Reference proteome</keyword>
<feature type="domain" description="Thioesterase" evidence="1">
    <location>
        <begin position="75"/>
        <end position="143"/>
    </location>
</feature>
<dbReference type="HOGENOM" id="CLU_089876_8_2_5"/>
<gene>
    <name evidence="2" type="ORF">HMPREF0731_1225</name>
</gene>
<proteinExistence type="predicted"/>
<dbReference type="SUPFAM" id="SSF54637">
    <property type="entry name" value="Thioesterase/thiol ester dehydrase-isomerase"/>
    <property type="match status" value="1"/>
</dbReference>
<reference evidence="2 3" key="1">
    <citation type="submission" date="2010-04" db="EMBL/GenBank/DDBJ databases">
        <authorList>
            <person name="Qin X."/>
            <person name="Bachman B."/>
            <person name="Battles P."/>
            <person name="Bell A."/>
            <person name="Bess C."/>
            <person name="Bickham C."/>
            <person name="Chaboub L."/>
            <person name="Chen D."/>
            <person name="Coyle M."/>
            <person name="Deiros D.R."/>
            <person name="Dinh H."/>
            <person name="Forbes L."/>
            <person name="Fowler G."/>
            <person name="Francisco L."/>
            <person name="Fu Q."/>
            <person name="Gubbala S."/>
            <person name="Hale W."/>
            <person name="Han Y."/>
            <person name="Hemphill L."/>
            <person name="Highlander S.K."/>
            <person name="Hirani K."/>
            <person name="Hogues M."/>
            <person name="Jackson L."/>
            <person name="Jakkamsetti A."/>
            <person name="Javaid M."/>
            <person name="Jiang H."/>
            <person name="Korchina V."/>
            <person name="Kovar C."/>
            <person name="Lara F."/>
            <person name="Lee S."/>
            <person name="Mata R."/>
            <person name="Mathew T."/>
            <person name="Moen C."/>
            <person name="Morales K."/>
            <person name="Munidasa M."/>
            <person name="Nazareth L."/>
            <person name="Ngo R."/>
            <person name="Nguyen L."/>
            <person name="Okwuonu G."/>
            <person name="Ongeri F."/>
            <person name="Patil S."/>
            <person name="Petrosino J."/>
            <person name="Pham C."/>
            <person name="Pham P."/>
            <person name="Pu L.-L."/>
            <person name="Puazo M."/>
            <person name="Raj R."/>
            <person name="Reid J."/>
            <person name="Rouhana J."/>
            <person name="Saada N."/>
            <person name="Shang Y."/>
            <person name="Simmons D."/>
            <person name="Thornton R."/>
            <person name="Warren J."/>
            <person name="Weissenberger G."/>
            <person name="Zhang J."/>
            <person name="Zhang L."/>
            <person name="Zhou C."/>
            <person name="Zhu D."/>
            <person name="Muzny D."/>
            <person name="Worley K."/>
            <person name="Gibbs R."/>
        </authorList>
    </citation>
    <scope>NUCLEOTIDE SEQUENCE [LARGE SCALE GENOMIC DNA]</scope>
    <source>
        <strain evidence="2 3">ATCC 49957</strain>
    </source>
</reference>
<dbReference type="Proteomes" id="UP000005324">
    <property type="component" value="Unassembled WGS sequence"/>
</dbReference>